<dbReference type="InterPro" id="IPR013767">
    <property type="entry name" value="PAS_fold"/>
</dbReference>
<dbReference type="Gene3D" id="3.30.450.20">
    <property type="entry name" value="PAS domain"/>
    <property type="match status" value="1"/>
</dbReference>
<dbReference type="InterPro" id="IPR036890">
    <property type="entry name" value="HATPase_C_sf"/>
</dbReference>
<dbReference type="PANTHER" id="PTHR43304:SF1">
    <property type="entry name" value="PAC DOMAIN-CONTAINING PROTEIN"/>
    <property type="match status" value="1"/>
</dbReference>
<dbReference type="PROSITE" id="PS50109">
    <property type="entry name" value="HIS_KIN"/>
    <property type="match status" value="1"/>
</dbReference>
<dbReference type="InterPro" id="IPR003594">
    <property type="entry name" value="HATPase_dom"/>
</dbReference>
<sequence>MDDLTNYLFTSSFMPHGQCYLWRPDMLALHAGSDALIALAYFSIPLALAQLWRKRGDLAYGWIFKLFAAFILACGATHLFGIWNIWNGDYYIEGIVKFITAAISVTTAILIWPLLPRLLTVPSPALLAERNEALSAEMDKRRSVEQELRRLYASLEQTVEHRTEELRQAKQALELQIQASEQVKQRLQSIFESAPDGMIVVNRDGTILQANSTAHSIFRFDYGELTGCTVESLIPNDKRERHKEDRSQYVASPVKRMMGDRKDLYGLCADGSTVPVEIGLNPVSGSEDGEVVASIVDISQRKDYERRIEQRTDELERSNRELKEFAFIASHDLREPLRKVISFSRLLLSKDYGEFTEEGETFAHYVVDAAERMRELLDSLLSYSRVTSRGGQFVETDLNEIVGEVLSDLQLTIEECGARFDLAPLDHLTVDPSQIRQLLQNILSNSLKYRHHDKSPEIRIQGEDLGRDRYRLIIEDNGVGFDNQYAEQIFEVFKRLHGRDQYPGTGMGLAICRKIVDRHNGQIYAQSEAGEGTRFTIELPRHPVQETAHEF</sequence>
<dbReference type="EMBL" id="BMXR01000015">
    <property type="protein sequence ID" value="GGX72304.1"/>
    <property type="molecule type" value="Genomic_DNA"/>
</dbReference>
<dbReference type="EC" id="2.7.13.3" evidence="2"/>
<name>A0A918NJG2_9GAMM</name>
<comment type="caution">
    <text evidence="10">The sequence shown here is derived from an EMBL/GenBank/DDBJ whole genome shotgun (WGS) entry which is preliminary data.</text>
</comment>
<organism evidence="10 11">
    <name type="scientific">Saccharospirillum salsuginis</name>
    <dbReference type="NCBI Taxonomy" id="418750"/>
    <lineage>
        <taxon>Bacteria</taxon>
        <taxon>Pseudomonadati</taxon>
        <taxon>Pseudomonadota</taxon>
        <taxon>Gammaproteobacteria</taxon>
        <taxon>Oceanospirillales</taxon>
        <taxon>Saccharospirillaceae</taxon>
        <taxon>Saccharospirillum</taxon>
    </lineage>
</organism>
<evidence type="ECO:0000313" key="10">
    <source>
        <dbReference type="EMBL" id="GGX72304.1"/>
    </source>
</evidence>
<dbReference type="RefSeq" id="WP_189612986.1">
    <property type="nucleotide sequence ID" value="NZ_BMXR01000015.1"/>
</dbReference>
<dbReference type="PROSITE" id="PS50112">
    <property type="entry name" value="PAS"/>
    <property type="match status" value="1"/>
</dbReference>
<dbReference type="NCBIfam" id="TIGR00229">
    <property type="entry name" value="sensory_box"/>
    <property type="match status" value="1"/>
</dbReference>
<keyword evidence="11" id="KW-1185">Reference proteome</keyword>
<dbReference type="InterPro" id="IPR036097">
    <property type="entry name" value="HisK_dim/P_sf"/>
</dbReference>
<dbReference type="Proteomes" id="UP000626148">
    <property type="component" value="Unassembled WGS sequence"/>
</dbReference>
<dbReference type="SMART" id="SM00091">
    <property type="entry name" value="PAS"/>
    <property type="match status" value="1"/>
</dbReference>
<dbReference type="InterPro" id="IPR058544">
    <property type="entry name" value="ETR1_N"/>
</dbReference>
<keyword evidence="7" id="KW-0472">Membrane</keyword>
<dbReference type="SUPFAM" id="SSF55785">
    <property type="entry name" value="PYP-like sensor domain (PAS domain)"/>
    <property type="match status" value="1"/>
</dbReference>
<dbReference type="InterPro" id="IPR000014">
    <property type="entry name" value="PAS"/>
</dbReference>
<dbReference type="SMART" id="SM00387">
    <property type="entry name" value="HATPase_c"/>
    <property type="match status" value="1"/>
</dbReference>
<dbReference type="InterPro" id="IPR004358">
    <property type="entry name" value="Sig_transdc_His_kin-like_C"/>
</dbReference>
<evidence type="ECO:0000259" key="9">
    <source>
        <dbReference type="PROSITE" id="PS50112"/>
    </source>
</evidence>
<keyword evidence="5" id="KW-0418">Kinase</keyword>
<comment type="catalytic activity">
    <reaction evidence="1">
        <text>ATP + protein L-histidine = ADP + protein N-phospho-L-histidine.</text>
        <dbReference type="EC" id="2.7.13.3"/>
    </reaction>
</comment>
<evidence type="ECO:0000256" key="4">
    <source>
        <dbReference type="ARBA" id="ARBA00022679"/>
    </source>
</evidence>
<dbReference type="PANTHER" id="PTHR43304">
    <property type="entry name" value="PHYTOCHROME-LIKE PROTEIN CPH1"/>
    <property type="match status" value="1"/>
</dbReference>
<evidence type="ECO:0000256" key="2">
    <source>
        <dbReference type="ARBA" id="ARBA00012438"/>
    </source>
</evidence>
<dbReference type="CDD" id="cd00130">
    <property type="entry name" value="PAS"/>
    <property type="match status" value="1"/>
</dbReference>
<feature type="transmembrane region" description="Helical" evidence="7">
    <location>
        <begin position="27"/>
        <end position="48"/>
    </location>
</feature>
<dbReference type="FunFam" id="3.30.565.10:FF:000006">
    <property type="entry name" value="Sensor histidine kinase WalK"/>
    <property type="match status" value="1"/>
</dbReference>
<evidence type="ECO:0000256" key="6">
    <source>
        <dbReference type="SAM" id="Coils"/>
    </source>
</evidence>
<keyword evidence="7" id="KW-0812">Transmembrane</keyword>
<gene>
    <name evidence="10" type="ORF">GCM10007392_44670</name>
</gene>
<keyword evidence="3" id="KW-0597">Phosphoprotein</keyword>
<evidence type="ECO:0000313" key="11">
    <source>
        <dbReference type="Proteomes" id="UP000626148"/>
    </source>
</evidence>
<keyword evidence="7" id="KW-1133">Transmembrane helix</keyword>
<dbReference type="InterPro" id="IPR005467">
    <property type="entry name" value="His_kinase_dom"/>
</dbReference>
<dbReference type="GO" id="GO:0000155">
    <property type="term" value="F:phosphorelay sensor kinase activity"/>
    <property type="evidence" value="ECO:0007669"/>
    <property type="project" value="InterPro"/>
</dbReference>
<evidence type="ECO:0000256" key="7">
    <source>
        <dbReference type="SAM" id="Phobius"/>
    </source>
</evidence>
<dbReference type="Pfam" id="PF00989">
    <property type="entry name" value="PAS"/>
    <property type="match status" value="1"/>
</dbReference>
<proteinExistence type="predicted"/>
<feature type="domain" description="Histidine kinase" evidence="8">
    <location>
        <begin position="328"/>
        <end position="543"/>
    </location>
</feature>
<dbReference type="SUPFAM" id="SSF55874">
    <property type="entry name" value="ATPase domain of HSP90 chaperone/DNA topoisomerase II/histidine kinase"/>
    <property type="match status" value="1"/>
</dbReference>
<dbReference type="AlphaFoldDB" id="A0A918NJG2"/>
<dbReference type="Gene3D" id="1.10.287.130">
    <property type="match status" value="1"/>
</dbReference>
<feature type="transmembrane region" description="Helical" evidence="7">
    <location>
        <begin position="60"/>
        <end position="83"/>
    </location>
</feature>
<feature type="coiled-coil region" evidence="6">
    <location>
        <begin position="152"/>
        <end position="190"/>
    </location>
</feature>
<protein>
    <recommendedName>
        <fullName evidence="2">histidine kinase</fullName>
        <ecNumber evidence="2">2.7.13.3</ecNumber>
    </recommendedName>
</protein>
<dbReference type="Pfam" id="PF02518">
    <property type="entry name" value="HATPase_c"/>
    <property type="match status" value="1"/>
</dbReference>
<dbReference type="InterPro" id="IPR052162">
    <property type="entry name" value="Sensor_kinase/Photoreceptor"/>
</dbReference>
<dbReference type="InterPro" id="IPR035965">
    <property type="entry name" value="PAS-like_dom_sf"/>
</dbReference>
<evidence type="ECO:0000256" key="5">
    <source>
        <dbReference type="ARBA" id="ARBA00022777"/>
    </source>
</evidence>
<dbReference type="Pfam" id="PF00512">
    <property type="entry name" value="HisKA"/>
    <property type="match status" value="1"/>
</dbReference>
<dbReference type="CDD" id="cd00082">
    <property type="entry name" value="HisKA"/>
    <property type="match status" value="1"/>
</dbReference>
<feature type="domain" description="PAS" evidence="9">
    <location>
        <begin position="183"/>
        <end position="253"/>
    </location>
</feature>
<dbReference type="SMART" id="SM00388">
    <property type="entry name" value="HisKA"/>
    <property type="match status" value="1"/>
</dbReference>
<accession>A0A918NJG2</accession>
<dbReference type="PRINTS" id="PR00344">
    <property type="entry name" value="BCTRLSENSOR"/>
</dbReference>
<dbReference type="GO" id="GO:0005886">
    <property type="term" value="C:plasma membrane"/>
    <property type="evidence" value="ECO:0007669"/>
    <property type="project" value="UniProtKB-ARBA"/>
</dbReference>
<dbReference type="Gene3D" id="3.30.565.10">
    <property type="entry name" value="Histidine kinase-like ATPase, C-terminal domain"/>
    <property type="match status" value="1"/>
</dbReference>
<reference evidence="10" key="2">
    <citation type="submission" date="2020-09" db="EMBL/GenBank/DDBJ databases">
        <authorList>
            <person name="Sun Q."/>
            <person name="Kim S."/>
        </authorList>
    </citation>
    <scope>NUCLEOTIDE SEQUENCE</scope>
    <source>
        <strain evidence="10">KCTC 22169</strain>
    </source>
</reference>
<evidence type="ECO:0000256" key="3">
    <source>
        <dbReference type="ARBA" id="ARBA00022553"/>
    </source>
</evidence>
<dbReference type="Pfam" id="PF25487">
    <property type="entry name" value="ETR1_N"/>
    <property type="match status" value="1"/>
</dbReference>
<evidence type="ECO:0000256" key="1">
    <source>
        <dbReference type="ARBA" id="ARBA00000085"/>
    </source>
</evidence>
<evidence type="ECO:0000259" key="8">
    <source>
        <dbReference type="PROSITE" id="PS50109"/>
    </source>
</evidence>
<dbReference type="InterPro" id="IPR003661">
    <property type="entry name" value="HisK_dim/P_dom"/>
</dbReference>
<keyword evidence="4" id="KW-0808">Transferase</keyword>
<keyword evidence="6" id="KW-0175">Coiled coil</keyword>
<reference evidence="10" key="1">
    <citation type="journal article" date="2014" name="Int. J. Syst. Evol. Microbiol.">
        <title>Complete genome sequence of Corynebacterium casei LMG S-19264T (=DSM 44701T), isolated from a smear-ripened cheese.</title>
        <authorList>
            <consortium name="US DOE Joint Genome Institute (JGI-PGF)"/>
            <person name="Walter F."/>
            <person name="Albersmeier A."/>
            <person name="Kalinowski J."/>
            <person name="Ruckert C."/>
        </authorList>
    </citation>
    <scope>NUCLEOTIDE SEQUENCE</scope>
    <source>
        <strain evidence="10">KCTC 22169</strain>
    </source>
</reference>
<dbReference type="SUPFAM" id="SSF47384">
    <property type="entry name" value="Homodimeric domain of signal transducing histidine kinase"/>
    <property type="match status" value="1"/>
</dbReference>
<dbReference type="GO" id="GO:0006355">
    <property type="term" value="P:regulation of DNA-templated transcription"/>
    <property type="evidence" value="ECO:0007669"/>
    <property type="project" value="InterPro"/>
</dbReference>
<feature type="transmembrane region" description="Helical" evidence="7">
    <location>
        <begin position="95"/>
        <end position="115"/>
    </location>
</feature>